<dbReference type="Gene3D" id="1.10.520.10">
    <property type="match status" value="1"/>
</dbReference>
<reference evidence="22 23" key="1">
    <citation type="submission" date="2024-01" db="EMBL/GenBank/DDBJ databases">
        <title>The genomes of 5 underutilized Papilionoideae crops provide insights into root nodulation and disease resistanc.</title>
        <authorList>
            <person name="Jiang F."/>
        </authorList>
    </citation>
    <scope>NUCLEOTIDE SEQUENCE [LARGE SCALE GENOMIC DNA]</scope>
    <source>
        <strain evidence="22">LVBAO_FW01</strain>
        <tissue evidence="22">Leaves</tissue>
    </source>
</reference>
<evidence type="ECO:0000313" key="22">
    <source>
        <dbReference type="EMBL" id="KAK7363154.1"/>
    </source>
</evidence>
<keyword evidence="12 17" id="KW-0408">Iron</keyword>
<comment type="similarity">
    <text evidence="3">Belongs to the peroxidase family. Ascorbate peroxidase subfamily.</text>
</comment>
<feature type="binding site" evidence="17">
    <location>
        <position position="193"/>
    </location>
    <ligand>
        <name>Ca(2+)</name>
        <dbReference type="ChEBI" id="CHEBI:29108"/>
        <label>2</label>
    </ligand>
</feature>
<dbReference type="FunFam" id="1.10.520.10:FF:000001">
    <property type="entry name" value="Peroxidase"/>
    <property type="match status" value="1"/>
</dbReference>
<feature type="binding site" evidence="17">
    <location>
        <position position="72"/>
    </location>
    <ligand>
        <name>Ca(2+)</name>
        <dbReference type="ChEBI" id="CHEBI:29108"/>
        <label>1</label>
    </ligand>
</feature>
<accession>A0AAN9R9V3</accession>
<evidence type="ECO:0000256" key="15">
    <source>
        <dbReference type="PIRSR" id="PIRSR600823-1"/>
    </source>
</evidence>
<evidence type="ECO:0000256" key="9">
    <source>
        <dbReference type="ARBA" id="ARBA00022729"/>
    </source>
</evidence>
<feature type="binding site" evidence="17">
    <location>
        <position position="75"/>
    </location>
    <ligand>
        <name>Ca(2+)</name>
        <dbReference type="ChEBI" id="CHEBI:29108"/>
        <label>1</label>
    </ligand>
</feature>
<keyword evidence="6 20" id="KW-0575">Peroxidase</keyword>
<dbReference type="AlphaFoldDB" id="A0AAN9R9V3"/>
<dbReference type="GO" id="GO:0006979">
    <property type="term" value="P:response to oxidative stress"/>
    <property type="evidence" value="ECO:0007669"/>
    <property type="project" value="UniProtKB-UniRule"/>
</dbReference>
<feature type="disulfide bond" evidence="19">
    <location>
        <begin position="73"/>
        <end position="78"/>
    </location>
</feature>
<dbReference type="PROSITE" id="PS50873">
    <property type="entry name" value="PEROXIDASE_4"/>
    <property type="match status" value="1"/>
</dbReference>
<feature type="site" description="Transition state stabilizer" evidence="18">
    <location>
        <position position="67"/>
    </location>
</feature>
<keyword evidence="9" id="KW-0732">Signal</keyword>
<evidence type="ECO:0000256" key="17">
    <source>
        <dbReference type="PIRSR" id="PIRSR600823-3"/>
    </source>
</evidence>
<feature type="binding site" evidence="17">
    <location>
        <position position="90"/>
    </location>
    <ligand>
        <name>Ca(2+)</name>
        <dbReference type="ChEBI" id="CHEBI:29108"/>
        <label>1</label>
    </ligand>
</feature>
<keyword evidence="11 20" id="KW-0560">Oxidoreductase</keyword>
<protein>
    <recommendedName>
        <fullName evidence="4 20">Peroxidase</fullName>
        <ecNumber evidence="4 20">1.11.1.7</ecNumber>
    </recommendedName>
</protein>
<dbReference type="PROSITE" id="PS00436">
    <property type="entry name" value="PEROXIDASE_2"/>
    <property type="match status" value="1"/>
</dbReference>
<evidence type="ECO:0000256" key="4">
    <source>
        <dbReference type="ARBA" id="ARBA00012313"/>
    </source>
</evidence>
<evidence type="ECO:0000256" key="7">
    <source>
        <dbReference type="ARBA" id="ARBA00022617"/>
    </source>
</evidence>
<dbReference type="PANTHER" id="PTHR31235">
    <property type="entry name" value="PEROXIDASE 25-RELATED"/>
    <property type="match status" value="1"/>
</dbReference>
<dbReference type="InterPro" id="IPR019793">
    <property type="entry name" value="Peroxidases_heam-ligand_BS"/>
</dbReference>
<evidence type="ECO:0000256" key="3">
    <source>
        <dbReference type="ARBA" id="ARBA00006873"/>
    </source>
</evidence>
<comment type="caution">
    <text evidence="22">The sequence shown here is derived from an EMBL/GenBank/DDBJ whole genome shotgun (WGS) entry which is preliminary data.</text>
</comment>
<feature type="binding site" description="axial binding residue" evidence="17">
    <location>
        <position position="192"/>
    </location>
    <ligand>
        <name>heme b</name>
        <dbReference type="ChEBI" id="CHEBI:60344"/>
    </ligand>
    <ligandPart>
        <name>Fe</name>
        <dbReference type="ChEBI" id="CHEBI:18248"/>
    </ligandPart>
</feature>
<dbReference type="CDD" id="cd00693">
    <property type="entry name" value="secretory_peroxidase"/>
    <property type="match status" value="1"/>
</dbReference>
<keyword evidence="8 17" id="KW-0479">Metal-binding</keyword>
<feature type="binding site" evidence="16">
    <location>
        <position position="162"/>
    </location>
    <ligand>
        <name>substrate</name>
    </ligand>
</feature>
<dbReference type="InterPro" id="IPR000823">
    <property type="entry name" value="Peroxidase_pln"/>
</dbReference>
<dbReference type="GO" id="GO:0050832">
    <property type="term" value="P:defense response to fungus"/>
    <property type="evidence" value="ECO:0007669"/>
    <property type="project" value="UniProtKB-ARBA"/>
</dbReference>
<feature type="binding site" evidence="17">
    <location>
        <position position="77"/>
    </location>
    <ligand>
        <name>Ca(2+)</name>
        <dbReference type="ChEBI" id="CHEBI:29108"/>
        <label>1</label>
    </ligand>
</feature>
<dbReference type="PRINTS" id="PR00458">
    <property type="entry name" value="PEROXIDASE"/>
</dbReference>
<evidence type="ECO:0000256" key="20">
    <source>
        <dbReference type="RuleBase" id="RU362060"/>
    </source>
</evidence>
<dbReference type="EC" id="1.11.1.7" evidence="4 20"/>
<dbReference type="InterPro" id="IPR033905">
    <property type="entry name" value="Secretory_peroxidase"/>
</dbReference>
<comment type="similarity">
    <text evidence="20">Belongs to the peroxidase family. Classical plant (class III) peroxidase subfamily.</text>
</comment>
<dbReference type="InterPro" id="IPR010255">
    <property type="entry name" value="Haem_peroxidase_sf"/>
</dbReference>
<feature type="binding site" evidence="17">
    <location>
        <position position="81"/>
    </location>
    <ligand>
        <name>Ca(2+)</name>
        <dbReference type="ChEBI" id="CHEBI:29108"/>
        <label>1</label>
    </ligand>
</feature>
<dbReference type="SUPFAM" id="SSF48113">
    <property type="entry name" value="Heme-dependent peroxidases"/>
    <property type="match status" value="1"/>
</dbReference>
<dbReference type="GO" id="GO:0042744">
    <property type="term" value="P:hydrogen peroxide catabolic process"/>
    <property type="evidence" value="ECO:0007669"/>
    <property type="project" value="UniProtKB-KW"/>
</dbReference>
<dbReference type="GO" id="GO:0046872">
    <property type="term" value="F:metal ion binding"/>
    <property type="evidence" value="ECO:0007669"/>
    <property type="project" value="UniProtKB-UniRule"/>
</dbReference>
<proteinExistence type="inferred from homology"/>
<keyword evidence="5 20" id="KW-0964">Secreted</keyword>
<feature type="disulfide bond" evidence="19">
    <location>
        <begin position="122"/>
        <end position="323"/>
    </location>
</feature>
<dbReference type="Proteomes" id="UP001367508">
    <property type="component" value="Unassembled WGS sequence"/>
</dbReference>
<feature type="binding site" evidence="17">
    <location>
        <position position="243"/>
    </location>
    <ligand>
        <name>Ca(2+)</name>
        <dbReference type="ChEBI" id="CHEBI:29108"/>
        <label>2</label>
    </ligand>
</feature>
<evidence type="ECO:0000256" key="18">
    <source>
        <dbReference type="PIRSR" id="PIRSR600823-4"/>
    </source>
</evidence>
<evidence type="ECO:0000256" key="16">
    <source>
        <dbReference type="PIRSR" id="PIRSR600823-2"/>
    </source>
</evidence>
<organism evidence="22 23">
    <name type="scientific">Canavalia gladiata</name>
    <name type="common">Sword bean</name>
    <name type="synonym">Dolichos gladiatus</name>
    <dbReference type="NCBI Taxonomy" id="3824"/>
    <lineage>
        <taxon>Eukaryota</taxon>
        <taxon>Viridiplantae</taxon>
        <taxon>Streptophyta</taxon>
        <taxon>Embryophyta</taxon>
        <taxon>Tracheophyta</taxon>
        <taxon>Spermatophyta</taxon>
        <taxon>Magnoliopsida</taxon>
        <taxon>eudicotyledons</taxon>
        <taxon>Gunneridae</taxon>
        <taxon>Pentapetalae</taxon>
        <taxon>rosids</taxon>
        <taxon>fabids</taxon>
        <taxon>Fabales</taxon>
        <taxon>Fabaceae</taxon>
        <taxon>Papilionoideae</taxon>
        <taxon>50 kb inversion clade</taxon>
        <taxon>NPAAA clade</taxon>
        <taxon>indigoferoid/millettioid clade</taxon>
        <taxon>Phaseoleae</taxon>
        <taxon>Canavalia</taxon>
    </lineage>
</organism>
<dbReference type="PROSITE" id="PS00435">
    <property type="entry name" value="PEROXIDASE_1"/>
    <property type="match status" value="1"/>
</dbReference>
<evidence type="ECO:0000256" key="1">
    <source>
        <dbReference type="ARBA" id="ARBA00000189"/>
    </source>
</evidence>
<gene>
    <name evidence="22" type="ORF">VNO77_05285</name>
</gene>
<evidence type="ECO:0000256" key="8">
    <source>
        <dbReference type="ARBA" id="ARBA00022723"/>
    </source>
</evidence>
<sequence>MEGGFYDKRFFLVFLSIFVVVVNTIVHGRDTRVGFYSSTCPQAESIVKSRVVFHVKSDPSLTAGLLRLHFHDCFVKGCDGSVLIAGSGTERTAPPNLSLRGFEVIDDAKTHLEAMCPGVVSCADILALAARDAVVLSGGTSWKVPTGRRDGHVSKASDVDLPSPTDSVDALKKKFAGKGLNTKDLVTLSGGHTIGTASCQSFINRLYKFNGNGPDPSIDPSFLPQLQAFCPHKRGISNRVALDNGSQNKFDISYFDNLSKGRGILQSDQALWTHDSTKTIVKRYLGIKGLSALTFNLEFGKSMVKMSNIEVKTGTEGEIRTKCSAFN</sequence>
<dbReference type="InterPro" id="IPR019794">
    <property type="entry name" value="Peroxidases_AS"/>
</dbReference>
<comment type="function">
    <text evidence="2">Removal of H(2)O(2), oxidation of toxic reductants, biosynthesis and degradation of lignin, suberization, auxin catabolism, response to environmental stresses such as wounding, pathogen attack and oxidative stress. These functions might be dependent on each isozyme/isoform in each plant tissue.</text>
</comment>
<feature type="active site" description="Proton acceptor" evidence="15">
    <location>
        <position position="71"/>
    </location>
</feature>
<feature type="disulfide bond" evidence="19">
    <location>
        <begin position="40"/>
        <end position="116"/>
    </location>
</feature>
<comment type="cofactor">
    <cofactor evidence="17 20">
        <name>heme b</name>
        <dbReference type="ChEBI" id="CHEBI:60344"/>
    </cofactor>
    <text evidence="17 20">Binds 1 heme b (iron(II)-protoporphyrin IX) group per subunit.</text>
</comment>
<evidence type="ECO:0000256" key="14">
    <source>
        <dbReference type="ARBA" id="ARBA00023324"/>
    </source>
</evidence>
<dbReference type="GO" id="GO:0005576">
    <property type="term" value="C:extracellular region"/>
    <property type="evidence" value="ECO:0007669"/>
    <property type="project" value="UniProtKB-SubCell"/>
</dbReference>
<evidence type="ECO:0000256" key="5">
    <source>
        <dbReference type="ARBA" id="ARBA00022525"/>
    </source>
</evidence>
<evidence type="ECO:0000256" key="6">
    <source>
        <dbReference type="ARBA" id="ARBA00022559"/>
    </source>
</evidence>
<feature type="domain" description="Plant heme peroxidase family profile" evidence="21">
    <location>
        <begin position="30"/>
        <end position="327"/>
    </location>
</feature>
<evidence type="ECO:0000256" key="12">
    <source>
        <dbReference type="ARBA" id="ARBA00023004"/>
    </source>
</evidence>
<name>A0AAN9R9V3_CANGL</name>
<dbReference type="InterPro" id="IPR002016">
    <property type="entry name" value="Haem_peroxidase"/>
</dbReference>
<dbReference type="PRINTS" id="PR00461">
    <property type="entry name" value="PLPEROXIDASE"/>
</dbReference>
<dbReference type="EMBL" id="JAYMYQ010000001">
    <property type="protein sequence ID" value="KAK7363154.1"/>
    <property type="molecule type" value="Genomic_DNA"/>
</dbReference>
<dbReference type="FunFam" id="1.10.420.10:FF:000010">
    <property type="entry name" value="Peroxidase"/>
    <property type="match status" value="1"/>
</dbReference>
<evidence type="ECO:0000259" key="21">
    <source>
        <dbReference type="PROSITE" id="PS50873"/>
    </source>
</evidence>
<dbReference type="Pfam" id="PF00141">
    <property type="entry name" value="peroxidase"/>
    <property type="match status" value="1"/>
</dbReference>
<feature type="binding site" evidence="17">
    <location>
        <position position="251"/>
    </location>
    <ligand>
        <name>Ca(2+)</name>
        <dbReference type="ChEBI" id="CHEBI:29108"/>
        <label>2</label>
    </ligand>
</feature>
<dbReference type="GO" id="GO:0140825">
    <property type="term" value="F:lactoperoxidase activity"/>
    <property type="evidence" value="ECO:0007669"/>
    <property type="project" value="UniProtKB-EC"/>
</dbReference>
<evidence type="ECO:0000256" key="11">
    <source>
        <dbReference type="ARBA" id="ARBA00023002"/>
    </source>
</evidence>
<keyword evidence="23" id="KW-1185">Reference proteome</keyword>
<evidence type="ECO:0000256" key="19">
    <source>
        <dbReference type="PIRSR" id="PIRSR600823-5"/>
    </source>
</evidence>
<keyword evidence="7 20" id="KW-0349">Heme</keyword>
<feature type="disulfide bond" evidence="19">
    <location>
        <begin position="199"/>
        <end position="230"/>
    </location>
</feature>
<comment type="cofactor">
    <cofactor evidence="17 20">
        <name>Ca(2+)</name>
        <dbReference type="ChEBI" id="CHEBI:29108"/>
    </cofactor>
    <text evidence="17 20">Binds 2 calcium ions per subunit.</text>
</comment>
<feature type="binding site" evidence="17">
    <location>
        <position position="79"/>
    </location>
    <ligand>
        <name>Ca(2+)</name>
        <dbReference type="ChEBI" id="CHEBI:29108"/>
        <label>1</label>
    </ligand>
</feature>
<evidence type="ECO:0000256" key="10">
    <source>
        <dbReference type="ARBA" id="ARBA00022837"/>
    </source>
</evidence>
<comment type="subcellular location">
    <subcellularLocation>
        <location evidence="20">Secreted</location>
    </subcellularLocation>
</comment>
<dbReference type="GO" id="GO:0020037">
    <property type="term" value="F:heme binding"/>
    <property type="evidence" value="ECO:0007669"/>
    <property type="project" value="UniProtKB-UniRule"/>
</dbReference>
<evidence type="ECO:0000313" key="23">
    <source>
        <dbReference type="Proteomes" id="UP001367508"/>
    </source>
</evidence>
<evidence type="ECO:0000256" key="13">
    <source>
        <dbReference type="ARBA" id="ARBA00023157"/>
    </source>
</evidence>
<keyword evidence="14 20" id="KW-0376">Hydrogen peroxide</keyword>
<keyword evidence="13 19" id="KW-1015">Disulfide bond</keyword>
<dbReference type="Gene3D" id="1.10.420.10">
    <property type="entry name" value="Peroxidase, domain 2"/>
    <property type="match status" value="1"/>
</dbReference>
<keyword evidence="10 17" id="KW-0106">Calcium</keyword>
<comment type="catalytic activity">
    <reaction evidence="1 20">
        <text>2 a phenolic donor + H2O2 = 2 a phenolic radical donor + 2 H2O</text>
        <dbReference type="Rhea" id="RHEA:56136"/>
        <dbReference type="ChEBI" id="CHEBI:15377"/>
        <dbReference type="ChEBI" id="CHEBI:16240"/>
        <dbReference type="ChEBI" id="CHEBI:139520"/>
        <dbReference type="ChEBI" id="CHEBI:139521"/>
        <dbReference type="EC" id="1.11.1.7"/>
    </reaction>
</comment>
<evidence type="ECO:0000256" key="2">
    <source>
        <dbReference type="ARBA" id="ARBA00002322"/>
    </source>
</evidence>